<comment type="caution">
    <text evidence="6">The sequence shown here is derived from an EMBL/GenBank/DDBJ whole genome shotgun (WGS) entry which is preliminary data.</text>
</comment>
<keyword evidence="3" id="KW-0378">Hydrolase</keyword>
<dbReference type="Gene3D" id="3.40.710.10">
    <property type="entry name" value="DD-peptidase/beta-lactamase superfamily"/>
    <property type="match status" value="1"/>
</dbReference>
<evidence type="ECO:0000256" key="4">
    <source>
        <dbReference type="ARBA" id="ARBA00049534"/>
    </source>
</evidence>
<feature type="region of interest" description="Disordered" evidence="5">
    <location>
        <begin position="215"/>
        <end position="234"/>
    </location>
</feature>
<feature type="compositionally biased region" description="Basic and acidic residues" evidence="5">
    <location>
        <begin position="132"/>
        <end position="149"/>
    </location>
</feature>
<sequence length="234" mass="26514">MAARPGISKALMDMKFMQRTKKKFEMKEAQKKELAEKKRLLGEGPSQNEVVVKQEADEAPQYEFVRSYDQLEDLRFGRFSFKGFNPEVEKLMIFHERLRKGLPTEDSEEEAEVNNAEMAEALGGSLRKKFQKKGERTPQEETTLRDETVGKPSGRFFNEICLDPSGYPHNPMVNSGAIGVASLLQPDLDMADRFEHVLTEYKEFAGGEDVGPYVPAVSYPKEQPPTGTTRLPTF</sequence>
<dbReference type="EMBL" id="CATQJA010002709">
    <property type="protein sequence ID" value="CAJ0586967.1"/>
    <property type="molecule type" value="Genomic_DNA"/>
</dbReference>
<dbReference type="EC" id="3.5.1.2" evidence="2"/>
<dbReference type="InterPro" id="IPR012338">
    <property type="entry name" value="Beta-lactam/transpept-like"/>
</dbReference>
<evidence type="ECO:0000313" key="7">
    <source>
        <dbReference type="Proteomes" id="UP001177023"/>
    </source>
</evidence>
<feature type="region of interest" description="Disordered" evidence="5">
    <location>
        <begin position="124"/>
        <end position="150"/>
    </location>
</feature>
<protein>
    <recommendedName>
        <fullName evidence="2">glutaminase</fullName>
        <ecNumber evidence="2">3.5.1.2</ecNumber>
    </recommendedName>
</protein>
<name>A0AA36DH02_9BILA</name>
<comment type="similarity">
    <text evidence="1">Belongs to the glutaminase family.</text>
</comment>
<feature type="compositionally biased region" description="Polar residues" evidence="5">
    <location>
        <begin position="225"/>
        <end position="234"/>
    </location>
</feature>
<comment type="catalytic activity">
    <reaction evidence="4">
        <text>L-glutamine + H2O = L-glutamate + NH4(+)</text>
        <dbReference type="Rhea" id="RHEA:15889"/>
        <dbReference type="ChEBI" id="CHEBI:15377"/>
        <dbReference type="ChEBI" id="CHEBI:28938"/>
        <dbReference type="ChEBI" id="CHEBI:29985"/>
        <dbReference type="ChEBI" id="CHEBI:58359"/>
        <dbReference type="EC" id="3.5.1.2"/>
    </reaction>
</comment>
<dbReference type="Proteomes" id="UP001177023">
    <property type="component" value="Unassembled WGS sequence"/>
</dbReference>
<evidence type="ECO:0000313" key="6">
    <source>
        <dbReference type="EMBL" id="CAJ0586967.1"/>
    </source>
</evidence>
<dbReference type="InterPro" id="IPR019324">
    <property type="entry name" value="MPP6"/>
</dbReference>
<dbReference type="PANTHER" id="PTHR13582:SF0">
    <property type="entry name" value="M-PHASE PHOSPHOPROTEIN 6"/>
    <property type="match status" value="1"/>
</dbReference>
<gene>
    <name evidence="6" type="ORF">MSPICULIGERA_LOCUS24947</name>
</gene>
<dbReference type="PANTHER" id="PTHR13582">
    <property type="entry name" value="M-PHASE PHOSPHOPROTEIN 6"/>
    <property type="match status" value="1"/>
</dbReference>
<dbReference type="AlphaFoldDB" id="A0AA36DH02"/>
<accession>A0AA36DH02</accession>
<organism evidence="6 7">
    <name type="scientific">Mesorhabditis spiculigera</name>
    <dbReference type="NCBI Taxonomy" id="96644"/>
    <lineage>
        <taxon>Eukaryota</taxon>
        <taxon>Metazoa</taxon>
        <taxon>Ecdysozoa</taxon>
        <taxon>Nematoda</taxon>
        <taxon>Chromadorea</taxon>
        <taxon>Rhabditida</taxon>
        <taxon>Rhabditina</taxon>
        <taxon>Rhabditomorpha</taxon>
        <taxon>Rhabditoidea</taxon>
        <taxon>Rhabditidae</taxon>
        <taxon>Mesorhabditinae</taxon>
        <taxon>Mesorhabditis</taxon>
    </lineage>
</organism>
<dbReference type="GO" id="GO:0000460">
    <property type="term" value="P:maturation of 5.8S rRNA"/>
    <property type="evidence" value="ECO:0007669"/>
    <property type="project" value="TreeGrafter"/>
</dbReference>
<evidence type="ECO:0000256" key="3">
    <source>
        <dbReference type="ARBA" id="ARBA00022801"/>
    </source>
</evidence>
<evidence type="ECO:0000256" key="5">
    <source>
        <dbReference type="SAM" id="MobiDB-lite"/>
    </source>
</evidence>
<dbReference type="SUPFAM" id="SSF56601">
    <property type="entry name" value="beta-lactamase/transpeptidase-like"/>
    <property type="match status" value="1"/>
</dbReference>
<keyword evidence="7" id="KW-1185">Reference proteome</keyword>
<evidence type="ECO:0000256" key="2">
    <source>
        <dbReference type="ARBA" id="ARBA00012918"/>
    </source>
</evidence>
<reference evidence="6" key="1">
    <citation type="submission" date="2023-06" db="EMBL/GenBank/DDBJ databases">
        <authorList>
            <person name="Delattre M."/>
        </authorList>
    </citation>
    <scope>NUCLEOTIDE SEQUENCE</scope>
    <source>
        <strain evidence="6">AF72</strain>
    </source>
</reference>
<dbReference type="GO" id="GO:0006541">
    <property type="term" value="P:glutamine metabolic process"/>
    <property type="evidence" value="ECO:0007669"/>
    <property type="project" value="InterPro"/>
</dbReference>
<dbReference type="Pfam" id="PF04960">
    <property type="entry name" value="Glutaminase"/>
    <property type="match status" value="1"/>
</dbReference>
<feature type="non-terminal residue" evidence="6">
    <location>
        <position position="1"/>
    </location>
</feature>
<dbReference type="Pfam" id="PF10175">
    <property type="entry name" value="MPP6"/>
    <property type="match status" value="1"/>
</dbReference>
<evidence type="ECO:0000256" key="1">
    <source>
        <dbReference type="ARBA" id="ARBA00011076"/>
    </source>
</evidence>
<dbReference type="GO" id="GO:0004359">
    <property type="term" value="F:glutaminase activity"/>
    <property type="evidence" value="ECO:0007669"/>
    <property type="project" value="UniProtKB-EC"/>
</dbReference>
<dbReference type="InterPro" id="IPR015868">
    <property type="entry name" value="Glutaminase"/>
</dbReference>
<proteinExistence type="inferred from homology"/>